<dbReference type="PANTHER" id="PTHR15138">
    <property type="entry name" value="TRANSCRIPTION INITIATION FACTOR TFIID SUBUNIT 4"/>
    <property type="match status" value="1"/>
</dbReference>
<name>A0A1D1YLV2_9ARAE</name>
<dbReference type="InterPro" id="IPR045144">
    <property type="entry name" value="TAF4"/>
</dbReference>
<keyword evidence="4" id="KW-0804">Transcription</keyword>
<dbReference type="GO" id="GO:0003677">
    <property type="term" value="F:DNA binding"/>
    <property type="evidence" value="ECO:0007669"/>
    <property type="project" value="TreeGrafter"/>
</dbReference>
<dbReference type="PROSITE" id="PS51879">
    <property type="entry name" value="RST"/>
    <property type="match status" value="1"/>
</dbReference>
<feature type="compositionally biased region" description="Polar residues" evidence="7">
    <location>
        <begin position="627"/>
        <end position="645"/>
    </location>
</feature>
<evidence type="ECO:0000256" key="1">
    <source>
        <dbReference type="ARBA" id="ARBA00004123"/>
    </source>
</evidence>
<evidence type="ECO:0000313" key="9">
    <source>
        <dbReference type="EMBL" id="JAT55615.1"/>
    </source>
</evidence>
<keyword evidence="9" id="KW-0396">Initiation factor</keyword>
<dbReference type="AlphaFoldDB" id="A0A1D1YLV2"/>
<reference evidence="9" key="1">
    <citation type="submission" date="2015-07" db="EMBL/GenBank/DDBJ databases">
        <title>Transcriptome Assembly of Anthurium amnicola.</title>
        <authorList>
            <person name="Suzuki J."/>
        </authorList>
    </citation>
    <scope>NUCLEOTIDE SEQUENCE</scope>
</reference>
<comment type="function">
    <text evidence="6">TAFs are components of the transcription factor IID (TFIID) complex that is essential for mediating regulation of RNA polymerase transcription.</text>
</comment>
<dbReference type="GO" id="GO:0006367">
    <property type="term" value="P:transcription initiation at RNA polymerase II promoter"/>
    <property type="evidence" value="ECO:0007669"/>
    <property type="project" value="TreeGrafter"/>
</dbReference>
<dbReference type="CDD" id="cd08045">
    <property type="entry name" value="HFD_TAF4"/>
    <property type="match status" value="1"/>
</dbReference>
<dbReference type="GO" id="GO:0003743">
    <property type="term" value="F:translation initiation factor activity"/>
    <property type="evidence" value="ECO:0007669"/>
    <property type="project" value="UniProtKB-KW"/>
</dbReference>
<protein>
    <submittedName>
        <fullName evidence="9">Transcription initiation factor TFIID subunit 4B</fullName>
    </submittedName>
</protein>
<feature type="non-terminal residue" evidence="9">
    <location>
        <position position="1"/>
    </location>
</feature>
<evidence type="ECO:0000256" key="3">
    <source>
        <dbReference type="ARBA" id="ARBA00023015"/>
    </source>
</evidence>
<gene>
    <name evidence="9" type="primary">TAF4B_0</name>
    <name evidence="9" type="ORF">g.71395</name>
</gene>
<dbReference type="GO" id="GO:0016251">
    <property type="term" value="F:RNA polymerase II general transcription initiation factor activity"/>
    <property type="evidence" value="ECO:0007669"/>
    <property type="project" value="TreeGrafter"/>
</dbReference>
<accession>A0A1D1YLV2</accession>
<dbReference type="Gene3D" id="1.10.20.10">
    <property type="entry name" value="Histone, subunit A"/>
    <property type="match status" value="1"/>
</dbReference>
<dbReference type="GO" id="GO:0005669">
    <property type="term" value="C:transcription factor TFIID complex"/>
    <property type="evidence" value="ECO:0007669"/>
    <property type="project" value="InterPro"/>
</dbReference>
<comment type="subcellular location">
    <subcellularLocation>
        <location evidence="1">Nucleus</location>
    </subcellularLocation>
</comment>
<feature type="region of interest" description="Disordered" evidence="7">
    <location>
        <begin position="540"/>
        <end position="588"/>
    </location>
</feature>
<sequence>SNEISKENFLRVIRNIVGDQMLRQAAQRVQIQIAARNSQVGSSQHQLQASQQQFRGAMQFVEGQSISQLHSLSSVQHQRGQTSPAVSQFVEVHMQIDGSTANSNEVDNQSDSQGHHPGQVAHTSMNAVKEEREVSLVSIQAVNKQQQHSMHPPSSVASLYGGKVNTFNSHMLPRPPGTSSVASRKSQAQDSQIRQLTPQGIVSTQSVASLPMNVMNASKYEVQNIATETNRHGGSVSHFTSHLHPQQSQVTWQSSAIKEQKSSTTIGLSTLSVVKQEVSEQTGEQQSRPQFPALQGSFGTMHIDQASPAPSSSKDETVEKQASKITFSASTSTVMTTQMPGSMTSQLESGLQIRSQIPSAAPLAAAGTSTRTPQKKPSVGQKKPLETQATPPSASKKQKVSGAYLDQSIEQLNDVTAVSGVNLREEEEQLLSAPKEESRASEATRRVVQEEEERLILQKAPLQRKLVEIMSKCGIKNINTDVERCISLSVEERLRGLISNLIRVSRQRVDIEKARHRIVFTSDVRRQILMMSKKAKEEWEKKQAEEAEKLRKQNESEGNAGTDAEKEKDEGGRSKPLKATKEEDDKMRTTAANVAARAAVGGDDMLSKWQLMAEQARQKREGGLDTISGTQPERTSSRKPSSNFGRASREVQEAEKKGPSVASAAGSMRKFGRIMLQPKVVCSVSTKDVVSILEREPQMAKSALIYRLYERVTGNFPTE</sequence>
<proteinExistence type="inferred from homology"/>
<dbReference type="FunFam" id="1.10.20.10:FF:000015">
    <property type="entry name" value="Transcription initiation factor TFIID subunit 4B"/>
    <property type="match status" value="1"/>
</dbReference>
<dbReference type="EMBL" id="GDJX01012321">
    <property type="protein sequence ID" value="JAT55615.1"/>
    <property type="molecule type" value="Transcribed_RNA"/>
</dbReference>
<comment type="similarity">
    <text evidence="2">Belongs to the TAF4 family.</text>
</comment>
<dbReference type="PANTHER" id="PTHR15138:SF14">
    <property type="entry name" value="TRANSCRIPTION INITIATION FACTOR TFIID SUBUNIT 4"/>
    <property type="match status" value="1"/>
</dbReference>
<evidence type="ECO:0000256" key="5">
    <source>
        <dbReference type="ARBA" id="ARBA00023242"/>
    </source>
</evidence>
<dbReference type="InterPro" id="IPR022003">
    <property type="entry name" value="RST"/>
</dbReference>
<feature type="domain" description="RST" evidence="8">
    <location>
        <begin position="1"/>
        <end position="35"/>
    </location>
</feature>
<feature type="region of interest" description="Disordered" evidence="7">
    <location>
        <begin position="614"/>
        <end position="664"/>
    </location>
</feature>
<dbReference type="InterPro" id="IPR009072">
    <property type="entry name" value="Histone-fold"/>
</dbReference>
<feature type="compositionally biased region" description="Basic and acidic residues" evidence="7">
    <location>
        <begin position="647"/>
        <end position="658"/>
    </location>
</feature>
<keyword evidence="3" id="KW-0805">Transcription regulation</keyword>
<evidence type="ECO:0000256" key="7">
    <source>
        <dbReference type="SAM" id="MobiDB-lite"/>
    </source>
</evidence>
<dbReference type="InterPro" id="IPR007900">
    <property type="entry name" value="TAF4_C"/>
</dbReference>
<evidence type="ECO:0000256" key="2">
    <source>
        <dbReference type="ARBA" id="ARBA00006178"/>
    </source>
</evidence>
<feature type="region of interest" description="Disordered" evidence="7">
    <location>
        <begin position="362"/>
        <end position="401"/>
    </location>
</feature>
<feature type="region of interest" description="Disordered" evidence="7">
    <location>
        <begin position="329"/>
        <end position="350"/>
    </location>
</feature>
<dbReference type="Pfam" id="PF05236">
    <property type="entry name" value="TAF4"/>
    <property type="match status" value="1"/>
</dbReference>
<feature type="compositionally biased region" description="Basic and acidic residues" evidence="7">
    <location>
        <begin position="540"/>
        <end position="555"/>
    </location>
</feature>
<dbReference type="GO" id="GO:0046982">
    <property type="term" value="F:protein heterodimerization activity"/>
    <property type="evidence" value="ECO:0007669"/>
    <property type="project" value="InterPro"/>
</dbReference>
<dbReference type="Pfam" id="PF12174">
    <property type="entry name" value="RST"/>
    <property type="match status" value="1"/>
</dbReference>
<evidence type="ECO:0000259" key="8">
    <source>
        <dbReference type="PROSITE" id="PS51879"/>
    </source>
</evidence>
<keyword evidence="9" id="KW-0648">Protein biosynthesis</keyword>
<keyword evidence="5" id="KW-0539">Nucleus</keyword>
<evidence type="ECO:0000256" key="6">
    <source>
        <dbReference type="ARBA" id="ARBA00058775"/>
    </source>
</evidence>
<evidence type="ECO:0000256" key="4">
    <source>
        <dbReference type="ARBA" id="ARBA00023163"/>
    </source>
</evidence>
<feature type="compositionally biased region" description="Basic and acidic residues" evidence="7">
    <location>
        <begin position="563"/>
        <end position="588"/>
    </location>
</feature>
<feature type="compositionally biased region" description="Polar residues" evidence="7">
    <location>
        <begin position="100"/>
        <end position="112"/>
    </location>
</feature>
<organism evidence="9">
    <name type="scientific">Anthurium amnicola</name>
    <dbReference type="NCBI Taxonomy" id="1678845"/>
    <lineage>
        <taxon>Eukaryota</taxon>
        <taxon>Viridiplantae</taxon>
        <taxon>Streptophyta</taxon>
        <taxon>Embryophyta</taxon>
        <taxon>Tracheophyta</taxon>
        <taxon>Spermatophyta</taxon>
        <taxon>Magnoliopsida</taxon>
        <taxon>Liliopsida</taxon>
        <taxon>Araceae</taxon>
        <taxon>Pothoideae</taxon>
        <taxon>Potheae</taxon>
        <taxon>Anthurium</taxon>
    </lineage>
</organism>
<feature type="region of interest" description="Disordered" evidence="7">
    <location>
        <begin position="100"/>
        <end position="120"/>
    </location>
</feature>
<feature type="region of interest" description="Disordered" evidence="7">
    <location>
        <begin position="301"/>
        <end position="320"/>
    </location>
</feature>